<dbReference type="PANTHER" id="PTHR44757:SF2">
    <property type="entry name" value="BIOFILM ARCHITECTURE MAINTENANCE PROTEIN MBAA"/>
    <property type="match status" value="1"/>
</dbReference>
<dbReference type="AlphaFoldDB" id="A0A1H9LJN2"/>
<dbReference type="EMBL" id="FOFG01000011">
    <property type="protein sequence ID" value="SER11614.1"/>
    <property type="molecule type" value="Genomic_DNA"/>
</dbReference>
<dbReference type="InterPro" id="IPR043128">
    <property type="entry name" value="Rev_trsase/Diguanyl_cyclase"/>
</dbReference>
<dbReference type="InterPro" id="IPR052155">
    <property type="entry name" value="Biofilm_reg_signaling"/>
</dbReference>
<evidence type="ECO:0000259" key="2">
    <source>
        <dbReference type="PROSITE" id="PS50883"/>
    </source>
</evidence>
<name>A0A1H9LJN2_9HYPH</name>
<feature type="transmembrane region" description="Helical" evidence="1">
    <location>
        <begin position="271"/>
        <end position="291"/>
    </location>
</feature>
<gene>
    <name evidence="4" type="ORF">SAMN05216548_111117</name>
</gene>
<dbReference type="CDD" id="cd01948">
    <property type="entry name" value="EAL"/>
    <property type="match status" value="1"/>
</dbReference>
<dbReference type="SMART" id="SM00267">
    <property type="entry name" value="GGDEF"/>
    <property type="match status" value="1"/>
</dbReference>
<accession>A0A1H9LJN2</accession>
<evidence type="ECO:0000313" key="4">
    <source>
        <dbReference type="EMBL" id="SER11614.1"/>
    </source>
</evidence>
<dbReference type="InterPro" id="IPR001633">
    <property type="entry name" value="EAL_dom"/>
</dbReference>
<dbReference type="GO" id="GO:0003824">
    <property type="term" value="F:catalytic activity"/>
    <property type="evidence" value="ECO:0007669"/>
    <property type="project" value="UniProtKB-ARBA"/>
</dbReference>
<dbReference type="Proteomes" id="UP000199647">
    <property type="component" value="Unassembled WGS sequence"/>
</dbReference>
<dbReference type="RefSeq" id="WP_092497840.1">
    <property type="nucleotide sequence ID" value="NZ_FOFG01000011.1"/>
</dbReference>
<dbReference type="NCBIfam" id="TIGR00254">
    <property type="entry name" value="GGDEF"/>
    <property type="match status" value="1"/>
</dbReference>
<dbReference type="Gene3D" id="3.30.70.270">
    <property type="match status" value="1"/>
</dbReference>
<dbReference type="InterPro" id="IPR000160">
    <property type="entry name" value="GGDEF_dom"/>
</dbReference>
<dbReference type="STRING" id="1855383.SAMN05216548_111117"/>
<dbReference type="InterPro" id="IPR035919">
    <property type="entry name" value="EAL_sf"/>
</dbReference>
<dbReference type="Pfam" id="PF00563">
    <property type="entry name" value="EAL"/>
    <property type="match status" value="1"/>
</dbReference>
<reference evidence="4 5" key="1">
    <citation type="submission" date="2016-10" db="EMBL/GenBank/DDBJ databases">
        <authorList>
            <person name="de Groot N.N."/>
        </authorList>
    </citation>
    <scope>NUCLEOTIDE SEQUENCE [LARGE SCALE GENOMIC DNA]</scope>
    <source>
        <strain evidence="4 5">A52C2</strain>
    </source>
</reference>
<dbReference type="SMART" id="SM00052">
    <property type="entry name" value="EAL"/>
    <property type="match status" value="1"/>
</dbReference>
<keyword evidence="1" id="KW-0812">Transmembrane</keyword>
<dbReference type="PANTHER" id="PTHR44757">
    <property type="entry name" value="DIGUANYLATE CYCLASE DGCP"/>
    <property type="match status" value="1"/>
</dbReference>
<keyword evidence="5" id="KW-1185">Reference proteome</keyword>
<proteinExistence type="predicted"/>
<evidence type="ECO:0000259" key="3">
    <source>
        <dbReference type="PROSITE" id="PS50887"/>
    </source>
</evidence>
<keyword evidence="1" id="KW-1133">Transmembrane helix</keyword>
<dbReference type="InterPro" id="IPR007892">
    <property type="entry name" value="CHASE4"/>
</dbReference>
<dbReference type="SUPFAM" id="SSF55073">
    <property type="entry name" value="Nucleotide cyclase"/>
    <property type="match status" value="1"/>
</dbReference>
<dbReference type="Pfam" id="PF05228">
    <property type="entry name" value="CHASE4"/>
    <property type="match status" value="1"/>
</dbReference>
<dbReference type="OrthoDB" id="9814202at2"/>
<evidence type="ECO:0000313" key="5">
    <source>
        <dbReference type="Proteomes" id="UP000199647"/>
    </source>
</evidence>
<dbReference type="PROSITE" id="PS50887">
    <property type="entry name" value="GGDEF"/>
    <property type="match status" value="1"/>
</dbReference>
<dbReference type="SUPFAM" id="SSF141868">
    <property type="entry name" value="EAL domain-like"/>
    <property type="match status" value="1"/>
</dbReference>
<dbReference type="InterPro" id="IPR029787">
    <property type="entry name" value="Nucleotide_cyclase"/>
</dbReference>
<dbReference type="CDD" id="cd01949">
    <property type="entry name" value="GGDEF"/>
    <property type="match status" value="1"/>
</dbReference>
<dbReference type="Pfam" id="PF00990">
    <property type="entry name" value="GGDEF"/>
    <property type="match status" value="1"/>
</dbReference>
<dbReference type="PROSITE" id="PS50883">
    <property type="entry name" value="EAL"/>
    <property type="match status" value="1"/>
</dbReference>
<dbReference type="Gene3D" id="3.20.20.450">
    <property type="entry name" value="EAL domain"/>
    <property type="match status" value="1"/>
</dbReference>
<dbReference type="FunFam" id="3.30.70.270:FF:000001">
    <property type="entry name" value="Diguanylate cyclase domain protein"/>
    <property type="match status" value="1"/>
</dbReference>
<sequence>MSLFRIDRWRRGLWSDLVPLIGVAMLLIAAVISGLLYYAAQQVDANSARQQQGLVSVVVQQALDRVPHDQESVTVWNEAVERVRGTPDPDWLDANLGVWMHTYFGHDRAYILNPAGTAIYAMVDGHRAAPTDYEEVRPVTAPLLQELRDKLGHSVMDKASNPTIRSTGALDLALIGGHPAVVSLKPIISEDGSIQQAPGAYYVHVAIRYLDGRFARNLSSRYLHSAVSFSVGDARPDRHHISYPLMNRSGQTLGSFIWRPMLPGQRMLREIVPVLAASLLFVAAVIALLLFRLRQERLQLEASEAQAQHLAFHDSLTGLPNRALFNDRLDHTLAGLKRGQERLAVLYLDLDRFKEVNDTLGHPGGDELIRQVAARLCEEVRAGDTVARLGGDEFGIIQTGVSSPGDVETLCARVIETVVRPVAIMGSEAFVGISIGSALAPTDGQDRTELLRKADIALYNAKEEGRGRFALFQESMDATVQIRRRVERELREALASGVGLTVFFQPLFSVQQDAVSGVEALVRWQHPQRGLLSPATFIPIAEETGLIEPLGLWVLEHACAAAVGWPITTLAVNVSAVQLRNSKFPQQVLAILARTGFDAKRLELEVTETAIVKGAERSRAALDALRSAGIRIALDDFGTGYSSLSHLRDFAVDRVKIDRSFVTGLAQSPDRTAFVQAIVDLAQATGLKVTAEGVETAEQRATLSDIGCTDLQGYLLSRPLSRMDTDRLFASKALPDQSVA</sequence>
<organism evidence="4 5">
    <name type="scientific">Faunimonas pinastri</name>
    <dbReference type="NCBI Taxonomy" id="1855383"/>
    <lineage>
        <taxon>Bacteria</taxon>
        <taxon>Pseudomonadati</taxon>
        <taxon>Pseudomonadota</taxon>
        <taxon>Alphaproteobacteria</taxon>
        <taxon>Hyphomicrobiales</taxon>
        <taxon>Afifellaceae</taxon>
        <taxon>Faunimonas</taxon>
    </lineage>
</organism>
<protein>
    <submittedName>
        <fullName evidence="4">Periplasmic sensor diguanylate cyclase/phosphodiesterase</fullName>
    </submittedName>
</protein>
<evidence type="ECO:0000256" key="1">
    <source>
        <dbReference type="SAM" id="Phobius"/>
    </source>
</evidence>
<feature type="transmembrane region" description="Helical" evidence="1">
    <location>
        <begin position="20"/>
        <end position="40"/>
    </location>
</feature>
<keyword evidence="1" id="KW-0472">Membrane</keyword>
<feature type="domain" description="GGDEF" evidence="3">
    <location>
        <begin position="341"/>
        <end position="474"/>
    </location>
</feature>
<feature type="domain" description="EAL" evidence="2">
    <location>
        <begin position="483"/>
        <end position="733"/>
    </location>
</feature>